<accession>A0ABS8I1J0</accession>
<name>A0ABS8I1J0_9NOSO</name>
<evidence type="ECO:0000313" key="1">
    <source>
        <dbReference type="EMBL" id="MCC5597781.1"/>
    </source>
</evidence>
<protein>
    <submittedName>
        <fullName evidence="1">Uncharacterized protein</fullName>
    </submittedName>
</protein>
<dbReference type="EMBL" id="JAIVFQ010000001">
    <property type="protein sequence ID" value="MCC5597781.1"/>
    <property type="molecule type" value="Genomic_DNA"/>
</dbReference>
<comment type="caution">
    <text evidence="1">The sequence shown here is derived from an EMBL/GenBank/DDBJ whole genome shotgun (WGS) entry which is preliminary data.</text>
</comment>
<dbReference type="Proteomes" id="UP001199525">
    <property type="component" value="Unassembled WGS sequence"/>
</dbReference>
<gene>
    <name evidence="1" type="ORF">LC586_00615</name>
</gene>
<organism evidence="1 2">
    <name type="scientific">Nostoc favosum CHAB5714</name>
    <dbReference type="NCBI Taxonomy" id="2780399"/>
    <lineage>
        <taxon>Bacteria</taxon>
        <taxon>Bacillati</taxon>
        <taxon>Cyanobacteriota</taxon>
        <taxon>Cyanophyceae</taxon>
        <taxon>Nostocales</taxon>
        <taxon>Nostocaceae</taxon>
        <taxon>Nostoc</taxon>
        <taxon>Nostoc favosum</taxon>
    </lineage>
</organism>
<proteinExistence type="predicted"/>
<sequence>MVCIYQNRLFQAFINHSLMVNTPAPYGHSNAHTCQQKPRNGLTVGFLTRPELKFFGFQLKSTSVD</sequence>
<evidence type="ECO:0000313" key="2">
    <source>
        <dbReference type="Proteomes" id="UP001199525"/>
    </source>
</evidence>
<keyword evidence="2" id="KW-1185">Reference proteome</keyword>
<dbReference type="RefSeq" id="WP_229482473.1">
    <property type="nucleotide sequence ID" value="NZ_JAIVFQ010000001.1"/>
</dbReference>
<reference evidence="1 2" key="1">
    <citation type="journal article" date="2021" name="Microorganisms">
        <title>Genome Evolution of Filamentous Cyanobacterium Nostoc Species: From Facultative Symbiosis to Free Living.</title>
        <authorList>
            <person name="Huo D."/>
            <person name="Li H."/>
            <person name="Cai F."/>
            <person name="Guo X."/>
            <person name="Qiao Z."/>
            <person name="Wang W."/>
            <person name="Yu G."/>
            <person name="Li R."/>
        </authorList>
    </citation>
    <scope>NUCLEOTIDE SEQUENCE [LARGE SCALE GENOMIC DNA]</scope>
    <source>
        <strain evidence="1 2">CHAB 5714</strain>
    </source>
</reference>